<name>A0A062U806_9PROT</name>
<dbReference type="AlphaFoldDB" id="A0A062U806"/>
<dbReference type="Pfam" id="PF00440">
    <property type="entry name" value="TetR_N"/>
    <property type="match status" value="1"/>
</dbReference>
<evidence type="ECO:0000256" key="3">
    <source>
        <dbReference type="ARBA" id="ARBA00023163"/>
    </source>
</evidence>
<organism evidence="4 5">
    <name type="scientific">Hyphomonas pacifica</name>
    <dbReference type="NCBI Taxonomy" id="1280941"/>
    <lineage>
        <taxon>Bacteria</taxon>
        <taxon>Pseudomonadati</taxon>
        <taxon>Pseudomonadota</taxon>
        <taxon>Alphaproteobacteria</taxon>
        <taxon>Hyphomonadales</taxon>
        <taxon>Hyphomonadaceae</taxon>
        <taxon>Hyphomonas</taxon>
    </lineage>
</organism>
<dbReference type="STRING" id="1280941.HY2_07325"/>
<evidence type="ECO:0000313" key="4">
    <source>
        <dbReference type="EMBL" id="RAN32339.1"/>
    </source>
</evidence>
<keyword evidence="3" id="KW-0804">Transcription</keyword>
<dbReference type="InterPro" id="IPR050109">
    <property type="entry name" value="HTH-type_TetR-like_transc_reg"/>
</dbReference>
<dbReference type="eggNOG" id="COG1309">
    <property type="taxonomic scope" value="Bacteria"/>
</dbReference>
<sequence>MPSPDSPPIANNRAELRRKAFLQAARQVFLEQGYEAANMSEIVRRAGGSLTTLYNQFGDKKGIFLAMLDESLSEITHAMKVESQTHAPVREGLNRIGIQFVSQLTRPDSLETYRLIVGLARQFPDVAKSFSEKGPDKVRVALAAYLRDREEAGEINAENPTQLASLFLDMVRMGLQSRALLDSGFRPTQEEVESTVRRAVDIFLNGVAPHPV</sequence>
<dbReference type="PROSITE" id="PS50977">
    <property type="entry name" value="HTH_TETR_2"/>
    <property type="match status" value="1"/>
</dbReference>
<evidence type="ECO:0000256" key="1">
    <source>
        <dbReference type="ARBA" id="ARBA00023015"/>
    </source>
</evidence>
<dbReference type="InterPro" id="IPR001647">
    <property type="entry name" value="HTH_TetR"/>
</dbReference>
<gene>
    <name evidence="4" type="ORF">HY3_03160</name>
</gene>
<evidence type="ECO:0000256" key="2">
    <source>
        <dbReference type="ARBA" id="ARBA00023125"/>
    </source>
</evidence>
<dbReference type="FunFam" id="1.10.10.60:FF:000141">
    <property type="entry name" value="TetR family transcriptional regulator"/>
    <property type="match status" value="1"/>
</dbReference>
<evidence type="ECO:0000313" key="5">
    <source>
        <dbReference type="Proteomes" id="UP000249123"/>
    </source>
</evidence>
<dbReference type="Gene3D" id="1.10.357.10">
    <property type="entry name" value="Tetracycline Repressor, domain 2"/>
    <property type="match status" value="1"/>
</dbReference>
<dbReference type="EMBL" id="AWFB01000034">
    <property type="protein sequence ID" value="RAN32339.1"/>
    <property type="molecule type" value="Genomic_DNA"/>
</dbReference>
<proteinExistence type="predicted"/>
<dbReference type="PRINTS" id="PR00455">
    <property type="entry name" value="HTHTETR"/>
</dbReference>
<dbReference type="GO" id="GO:0000976">
    <property type="term" value="F:transcription cis-regulatory region binding"/>
    <property type="evidence" value="ECO:0007669"/>
    <property type="project" value="TreeGrafter"/>
</dbReference>
<dbReference type="PANTHER" id="PTHR30055:SF146">
    <property type="entry name" value="HTH-TYPE TRANSCRIPTIONAL DUAL REGULATOR CECR"/>
    <property type="match status" value="1"/>
</dbReference>
<dbReference type="SUPFAM" id="SSF46689">
    <property type="entry name" value="Homeodomain-like"/>
    <property type="match status" value="1"/>
</dbReference>
<dbReference type="Gene3D" id="1.10.10.60">
    <property type="entry name" value="Homeodomain-like"/>
    <property type="match status" value="1"/>
</dbReference>
<dbReference type="InterPro" id="IPR036271">
    <property type="entry name" value="Tet_transcr_reg_TetR-rel_C_sf"/>
</dbReference>
<keyword evidence="5" id="KW-1185">Reference proteome</keyword>
<accession>A0A062U806</accession>
<dbReference type="OrthoDB" id="9816431at2"/>
<dbReference type="PANTHER" id="PTHR30055">
    <property type="entry name" value="HTH-TYPE TRANSCRIPTIONAL REGULATOR RUTR"/>
    <property type="match status" value="1"/>
</dbReference>
<dbReference type="Proteomes" id="UP000249123">
    <property type="component" value="Unassembled WGS sequence"/>
</dbReference>
<dbReference type="InterPro" id="IPR009057">
    <property type="entry name" value="Homeodomain-like_sf"/>
</dbReference>
<reference evidence="4 5" key="1">
    <citation type="submission" date="2013-04" db="EMBL/GenBank/DDBJ databases">
        <title>Hyphomonas sp. T24B3 Genome Sequencing.</title>
        <authorList>
            <person name="Lai Q."/>
            <person name="Shao Z."/>
        </authorList>
    </citation>
    <scope>NUCLEOTIDE SEQUENCE [LARGE SCALE GENOMIC DNA]</scope>
    <source>
        <strain evidence="4 5">T24B3</strain>
    </source>
</reference>
<accession>A0A328JSH1</accession>
<dbReference type="Pfam" id="PF14246">
    <property type="entry name" value="TetR_C_7"/>
    <property type="match status" value="1"/>
</dbReference>
<keyword evidence="2" id="KW-0238">DNA-binding</keyword>
<protein>
    <submittedName>
        <fullName evidence="4">Uncharacterized protein</fullName>
    </submittedName>
</protein>
<comment type="caution">
    <text evidence="4">The sequence shown here is derived from an EMBL/GenBank/DDBJ whole genome shotgun (WGS) entry which is preliminary data.</text>
</comment>
<keyword evidence="1" id="KW-0805">Transcription regulation</keyword>
<dbReference type="RefSeq" id="WP_034824047.1">
    <property type="nucleotide sequence ID" value="NZ_AWFA01000003.1"/>
</dbReference>
<dbReference type="SUPFAM" id="SSF48498">
    <property type="entry name" value="Tetracyclin repressor-like, C-terminal domain"/>
    <property type="match status" value="1"/>
</dbReference>
<dbReference type="InterPro" id="IPR039536">
    <property type="entry name" value="TetR_C_Proteobacteria"/>
</dbReference>
<dbReference type="GO" id="GO:0003700">
    <property type="term" value="F:DNA-binding transcription factor activity"/>
    <property type="evidence" value="ECO:0007669"/>
    <property type="project" value="TreeGrafter"/>
</dbReference>